<feature type="transmembrane region" description="Helical" evidence="1">
    <location>
        <begin position="7"/>
        <end position="25"/>
    </location>
</feature>
<dbReference type="PANTHER" id="PTHR33163:SF40">
    <property type="entry name" value="PROTEIN TIC 214"/>
    <property type="match status" value="1"/>
</dbReference>
<dbReference type="PANTHER" id="PTHR33163">
    <property type="entry name" value="PROTEIN TIC 214-RELATED"/>
    <property type="match status" value="1"/>
</dbReference>
<keyword evidence="1" id="KW-0653">Protein transport</keyword>
<proteinExistence type="inferred from homology"/>
<keyword evidence="1 2" id="KW-0934">Plastid</keyword>
<feature type="transmembrane region" description="Helical" evidence="1">
    <location>
        <begin position="93"/>
        <end position="112"/>
    </location>
</feature>
<protein>
    <recommendedName>
        <fullName evidence="1">Protein TIC 214</fullName>
    </recommendedName>
    <alternativeName>
        <fullName evidence="1">Translocon at the inner envelope membrane of chloroplasts 214</fullName>
    </alternativeName>
</protein>
<feature type="transmembrane region" description="Helical" evidence="1">
    <location>
        <begin position="172"/>
        <end position="193"/>
    </location>
</feature>
<evidence type="ECO:0000256" key="1">
    <source>
        <dbReference type="RuleBase" id="RU364085"/>
    </source>
</evidence>
<comment type="similarity">
    <text evidence="1">Belongs to the TIC214 family.</text>
</comment>
<name>A0A343R042_HUPSR</name>
<sequence>MITSIPLLLSVLWVLISWINISGPIPNISGSLTLFGLYYGFLAALPIGLSQILTIRAFLLGGNTGGTLAVSGSIVGQLITNLSIYYWPIYVMLLKPHAITLLVLPYMLFYWYRTKDLLYDQPPNPVESLNDAQVRQIFLDSFILSLLNPVILPSPVFARSLNLFIFRYSNKISFVISSSFGWLGGYILFINLIKLLMVRIERDSSVNYPLIKSIINQIFSIIILALRLLYLGRAPVPLFTKKIHDGFESDENKIVKSLWLNKPWPTVLFDYRKWNRPFRYIQNGPNGDSPVKKQVSQYFFDTCSSDGRQRISFTSLPSSSTFQKDLKEYLNISEISPSSEDIYDEWIHIGEKRENNSNDGLTNRVQALDNRFLMINVTEYRNELCDHKENVSIKTYDPFLNKGFRGKIAISESPWIFDEKPLGSARRQIMLNISERNNKLKDWIYICWQGLERKKLSLPWEPLTPDAFNSFNLIAKEVSNDEEPRTNLKQVDFYEEQTLVTLDEQNISSELFATVTEHTNDLHERTTTKSSINWEHVLNLSSKKRDYYSRYLENIKWHKLLNYWKKIFLDSSTKVRDTLFLMTQAFGIRNEYQVQDVVKEMPRWTSKLANYKFDVIGITLSDVRYRKLKNFDYVFEAVDQEIEIETNEPFRIVKRFSQQSDFRRNPVIGSMRARRRKTLIWNSLQLKTHSPFFLRIMDETTPLKIPLKVSNRIDTKSTFTPFTKIKQGLIPFFSDSDDEKVFAAEKTELDRLTIANKWDFASAHWGRGFPLVIQSYLRKYVVIPVLIISKNISRILLFQVPEWKEDWNEWSKEIHVKCNYDGTEVSVHQLPSLWHREGLQIKILYPFHLKPWHNSKLRQLKFLDNLDIKNFGDGDEIEKTLLYDGIKDSYTSAERKKIDYSYLTIWGNQTDSPFGNTKKQPFFWKPVIKELRKKRKRIFSKITQNFKIYYKFFPLGQKSNIYNESDVPAVSKTRADKSKNNDIFEFEPDDKDKNEEGDFKINNEIFDELPIGITPKSSNNLSLQNSNKIEYGTGVFTRESGNGVTPNSNEIERITKHFFDEVQTNTDSKVISDEYPNDGKKLKLRKILIKFYQQIIKLRRKSTQLIHERINSINIFSEEINRNVLKNIFYLIRFKIKLMINFVKNIFINCNEVIHSYNNIFRLQTKYDKYVNQDLIVSGKEGQDPEFNSDQGLDSVSQADVFHGVRQSKTINKSYFKNFLKYWNLYYFIGENHEKKLKVILDEKGILGVGEPQNLSEENWKDWLRCLHRCKLPSHIWCKIVPRTWKNEVTKHWKMEEKFPNHFDEDIPHTFMTYSSWERIGKLNKRHKYNLLSYSYPDFAKNREIKKFPMWQSEGEQTIFNNRIREIRECRSVNNEENDKSKIYFEFKMKLWLFPELMKAKKVFGSEVILIPEISLIAEKHNKSLKDERLLEDRECHESIYQWRRTSKELERIVKKLRDIAFLTIIIENQDKFVSLPANIVENLEALVFSTRGDSVKETFQNLEFRLPRVLDDQILMYKTISTLLKFKNRFKRRLDLNTFGESTPRIEIVKNGGKTISSSYFNLEDILLPKRRMELRILNSPDLKGDENRDAELDRGTFGIKGQSYEQLIEEDRDSANKNQIIKRFLRPSYRLEDPACMNRFWFHTNNGSRFAMLRICMYPSIHD</sequence>
<reference evidence="2" key="1">
    <citation type="journal article" date="2017" name="Mitochondrial DNA Part B Resour">
        <title>The complete chloroplast genome sequence of Huperzia javanica (sw.) C. Y. Yang in Lycopodiaceae.</title>
        <authorList>
            <person name="Zhang H.-R."/>
            <person name="Kang J.-S."/>
            <person name="Viane R.L.L."/>
            <person name="Zhang X.-C."/>
        </authorList>
    </citation>
    <scope>NUCLEOTIDE SEQUENCE</scope>
</reference>
<organism evidence="2">
    <name type="scientific">Huperzia serrata f. longipetiolata</name>
    <dbReference type="NCBI Taxonomy" id="384043"/>
    <lineage>
        <taxon>Eukaryota</taxon>
        <taxon>Viridiplantae</taxon>
        <taxon>Streptophyta</taxon>
        <taxon>Embryophyta</taxon>
        <taxon>Tracheophyta</taxon>
        <taxon>Lycopodiopsida</taxon>
        <taxon>Lycopodiales</taxon>
        <taxon>Lycopodiaceae</taxon>
        <taxon>Huperzioideae</taxon>
        <taxon>Huperzia</taxon>
    </lineage>
</organism>
<feature type="transmembrane region" description="Helical" evidence="1">
    <location>
        <begin position="37"/>
        <end position="59"/>
    </location>
</feature>
<keyword evidence="1 2" id="KW-0150">Chloroplast</keyword>
<feature type="transmembrane region" description="Helical" evidence="1">
    <location>
        <begin position="66"/>
        <end position="87"/>
    </location>
</feature>
<geneLocation type="chloroplast" evidence="2"/>
<keyword evidence="1" id="KW-1133">Transmembrane helix</keyword>
<keyword evidence="1" id="KW-0472">Membrane</keyword>
<keyword evidence="1" id="KW-1001">Plastid inner membrane</keyword>
<dbReference type="GO" id="GO:0009706">
    <property type="term" value="C:chloroplast inner membrane"/>
    <property type="evidence" value="ECO:0007669"/>
    <property type="project" value="UniProtKB-SubCell"/>
</dbReference>
<evidence type="ECO:0000313" key="2">
    <source>
        <dbReference type="EMBL" id="ATV96609.1"/>
    </source>
</evidence>
<dbReference type="InterPro" id="IPR008896">
    <property type="entry name" value="TIC214"/>
</dbReference>
<comment type="subunit">
    <text evidence="1">Part of the Tic complex.</text>
</comment>
<dbReference type="GO" id="GO:0015031">
    <property type="term" value="P:protein transport"/>
    <property type="evidence" value="ECO:0007669"/>
    <property type="project" value="UniProtKB-KW"/>
</dbReference>
<feature type="transmembrane region" description="Helical" evidence="1">
    <location>
        <begin position="133"/>
        <end position="152"/>
    </location>
</feature>
<gene>
    <name evidence="2" type="primary">ycf1</name>
    <name evidence="1" type="synonym">TIC214</name>
</gene>
<accession>A0A343R042</accession>
<comment type="function">
    <text evidence="1">Involved in protein precursor import into chloroplasts. May be part of an intermediate translocation complex acting as a protein-conducting channel at the inner envelope.</text>
</comment>
<keyword evidence="1" id="KW-0813">Transport</keyword>
<dbReference type="Pfam" id="PF05758">
    <property type="entry name" value="Ycf1"/>
    <property type="match status" value="2"/>
</dbReference>
<keyword evidence="1" id="KW-0812">Transmembrane</keyword>
<feature type="transmembrane region" description="Helical" evidence="1">
    <location>
        <begin position="214"/>
        <end position="232"/>
    </location>
</feature>
<dbReference type="EMBL" id="KY609860">
    <property type="protein sequence ID" value="ATV96609.1"/>
    <property type="molecule type" value="Genomic_DNA"/>
</dbReference>
<comment type="subcellular location">
    <subcellularLocation>
        <location evidence="1">Plastid</location>
        <location evidence="1">Chloroplast inner membrane</location>
    </subcellularLocation>
</comment>